<name>A0A7J7CPE3_TRIWF</name>
<reference evidence="1 2" key="1">
    <citation type="journal article" date="2020" name="Nat. Commun.">
        <title>Genome of Tripterygium wilfordii and identification of cytochrome P450 involved in triptolide biosynthesis.</title>
        <authorList>
            <person name="Tu L."/>
            <person name="Su P."/>
            <person name="Zhang Z."/>
            <person name="Gao L."/>
            <person name="Wang J."/>
            <person name="Hu T."/>
            <person name="Zhou J."/>
            <person name="Zhang Y."/>
            <person name="Zhao Y."/>
            <person name="Liu Y."/>
            <person name="Song Y."/>
            <person name="Tong Y."/>
            <person name="Lu Y."/>
            <person name="Yang J."/>
            <person name="Xu C."/>
            <person name="Jia M."/>
            <person name="Peters R.J."/>
            <person name="Huang L."/>
            <person name="Gao W."/>
        </authorList>
    </citation>
    <scope>NUCLEOTIDE SEQUENCE [LARGE SCALE GENOMIC DNA]</scope>
    <source>
        <strain evidence="2">cv. XIE 37</strain>
        <tissue evidence="1">Leaf</tissue>
    </source>
</reference>
<organism evidence="1 2">
    <name type="scientific">Tripterygium wilfordii</name>
    <name type="common">Thunder God vine</name>
    <dbReference type="NCBI Taxonomy" id="458696"/>
    <lineage>
        <taxon>Eukaryota</taxon>
        <taxon>Viridiplantae</taxon>
        <taxon>Streptophyta</taxon>
        <taxon>Embryophyta</taxon>
        <taxon>Tracheophyta</taxon>
        <taxon>Spermatophyta</taxon>
        <taxon>Magnoliopsida</taxon>
        <taxon>eudicotyledons</taxon>
        <taxon>Gunneridae</taxon>
        <taxon>Pentapetalae</taxon>
        <taxon>rosids</taxon>
        <taxon>fabids</taxon>
        <taxon>Celastrales</taxon>
        <taxon>Celastraceae</taxon>
        <taxon>Tripterygium</taxon>
    </lineage>
</organism>
<sequence length="308" mass="33987">MVLPVQPNIPKSHLQELLHSVRLLRRHHVIVRLILLQHHPHCLHVIPSESPIPRRLQIPQKQLVLQPNLDPSHGPCNFPRDEILSPPRRFVVEQDPVAGVQPIGLTVVHRVPVRGTFGRRVRRSRVKWSGFGLRRRCRSEHFGGSGLVIPDIVPPSGGDVRSHCLEEAEGSSGHDISCVIGNLEGHSDVRLGGEIVDLVWANSVDPPAKRGSVGEVSIMKLHASFVRIVRVDVDVIDSLSIEIGGATDQSVHLVALVEEEFSQVRTILASYAGDQSHLEWLRHLSWNGPAVALRGGGSGSRRIILGRH</sequence>
<proteinExistence type="predicted"/>
<protein>
    <submittedName>
        <fullName evidence="1">Phytase family</fullName>
    </submittedName>
</protein>
<evidence type="ECO:0000313" key="1">
    <source>
        <dbReference type="EMBL" id="KAF5735965.1"/>
    </source>
</evidence>
<accession>A0A7J7CPE3</accession>
<dbReference type="Proteomes" id="UP000593562">
    <property type="component" value="Unassembled WGS sequence"/>
</dbReference>
<dbReference type="EMBL" id="JAAARO010000014">
    <property type="protein sequence ID" value="KAF5735965.1"/>
    <property type="molecule type" value="Genomic_DNA"/>
</dbReference>
<keyword evidence="2" id="KW-1185">Reference proteome</keyword>
<gene>
    <name evidence="1" type="ORF">HS088_TW14G00095</name>
</gene>
<evidence type="ECO:0000313" key="2">
    <source>
        <dbReference type="Proteomes" id="UP000593562"/>
    </source>
</evidence>
<dbReference type="AlphaFoldDB" id="A0A7J7CPE3"/>
<dbReference type="InParanoid" id="A0A7J7CPE3"/>
<comment type="caution">
    <text evidence="1">The sequence shown here is derived from an EMBL/GenBank/DDBJ whole genome shotgun (WGS) entry which is preliminary data.</text>
</comment>